<accession>R0F320</accession>
<organism evidence="3 4">
    <name type="scientific">Capsella rubella</name>
    <dbReference type="NCBI Taxonomy" id="81985"/>
    <lineage>
        <taxon>Eukaryota</taxon>
        <taxon>Viridiplantae</taxon>
        <taxon>Streptophyta</taxon>
        <taxon>Embryophyta</taxon>
        <taxon>Tracheophyta</taxon>
        <taxon>Spermatophyta</taxon>
        <taxon>Magnoliopsida</taxon>
        <taxon>eudicotyledons</taxon>
        <taxon>Gunneridae</taxon>
        <taxon>Pentapetalae</taxon>
        <taxon>rosids</taxon>
        <taxon>malvids</taxon>
        <taxon>Brassicales</taxon>
        <taxon>Brassicaceae</taxon>
        <taxon>Camelineae</taxon>
        <taxon>Capsella</taxon>
    </lineage>
</organism>
<dbReference type="AlphaFoldDB" id="R0F320"/>
<evidence type="ECO:0000259" key="2">
    <source>
        <dbReference type="Pfam" id="PF24769"/>
    </source>
</evidence>
<sequence>MGDTQDVKAKGQYKQWSEPEHKLLLRLLVDAVNQGFRDANGKFNKLTVERRILPSLNKQLGTNKSYNEYKNRLKNLKGKYNSLKDLLRFSSGFGWDPETKKFTATDEVWNGFLEAHPLKKNLRDDTFEDFEDFRIIFESITASGQNAVGLGDPIDGGPNQIGDTDAINESSRVQMVNDLEGIPYDERSVHEVFSSLENSRLEKLPPRKKARTDACNSNKASDEVDTVEEFGHQIFGMIQRRWEKEIEEKEADDKANNVWDAIKEIPDLTDDMRYEAMTLVHSLGMKLGFVHMSIEERRGWIIRSLRKPSE</sequence>
<evidence type="ECO:0000313" key="4">
    <source>
        <dbReference type="Proteomes" id="UP000029121"/>
    </source>
</evidence>
<dbReference type="EMBL" id="KB870811">
    <property type="protein sequence ID" value="EOA15751.1"/>
    <property type="molecule type" value="Genomic_DNA"/>
</dbReference>
<gene>
    <name evidence="3" type="ORF">CARUB_v10006818mg</name>
</gene>
<dbReference type="PANTHER" id="PTHR47864">
    <property type="entry name" value="TRANSMEMBRANE PROTEIN"/>
    <property type="match status" value="1"/>
</dbReference>
<evidence type="ECO:0000313" key="3">
    <source>
        <dbReference type="EMBL" id="EOA15751.1"/>
    </source>
</evidence>
<keyword evidence="4" id="KW-1185">Reference proteome</keyword>
<dbReference type="Pfam" id="PF12776">
    <property type="entry name" value="Myb_DNA-bind_3"/>
    <property type="match status" value="1"/>
</dbReference>
<dbReference type="InterPro" id="IPR055314">
    <property type="entry name" value="At2g29880-like"/>
</dbReference>
<evidence type="ECO:0000259" key="1">
    <source>
        <dbReference type="Pfam" id="PF12776"/>
    </source>
</evidence>
<name>R0F320_9BRAS</name>
<feature type="domain" description="Myb/SANT-like" evidence="1">
    <location>
        <begin position="15"/>
        <end position="110"/>
    </location>
</feature>
<dbReference type="Pfam" id="PF24769">
    <property type="entry name" value="At2g29880_C"/>
    <property type="match status" value="1"/>
</dbReference>
<dbReference type="OrthoDB" id="1040124at2759"/>
<dbReference type="KEGG" id="crb:17879463"/>
<proteinExistence type="predicted"/>
<dbReference type="InterPro" id="IPR024752">
    <property type="entry name" value="Myb/SANT-like_dom"/>
</dbReference>
<reference evidence="4" key="1">
    <citation type="journal article" date="2013" name="Nat. Genet.">
        <title>The Capsella rubella genome and the genomic consequences of rapid mating system evolution.</title>
        <authorList>
            <person name="Slotte T."/>
            <person name="Hazzouri K.M."/>
            <person name="Agren J.A."/>
            <person name="Koenig D."/>
            <person name="Maumus F."/>
            <person name="Guo Y.L."/>
            <person name="Steige K."/>
            <person name="Platts A.E."/>
            <person name="Escobar J.S."/>
            <person name="Newman L.K."/>
            <person name="Wang W."/>
            <person name="Mandakova T."/>
            <person name="Vello E."/>
            <person name="Smith L.M."/>
            <person name="Henz S.R."/>
            <person name="Steffen J."/>
            <person name="Takuno S."/>
            <person name="Brandvain Y."/>
            <person name="Coop G."/>
            <person name="Andolfatto P."/>
            <person name="Hu T.T."/>
            <person name="Blanchette M."/>
            <person name="Clark R.M."/>
            <person name="Quesneville H."/>
            <person name="Nordborg M."/>
            <person name="Gaut B.S."/>
            <person name="Lysak M.A."/>
            <person name="Jenkins J."/>
            <person name="Grimwood J."/>
            <person name="Chapman J."/>
            <person name="Prochnik S."/>
            <person name="Shu S."/>
            <person name="Rokhsar D."/>
            <person name="Schmutz J."/>
            <person name="Weigel D."/>
            <person name="Wright S.I."/>
        </authorList>
    </citation>
    <scope>NUCLEOTIDE SEQUENCE [LARGE SCALE GENOMIC DNA]</scope>
    <source>
        <strain evidence="4">cv. Monte Gargano</strain>
    </source>
</reference>
<dbReference type="PANTHER" id="PTHR47864:SF8">
    <property type="entry name" value="MYB_SANT-LIKE DOMAIN-CONTAINING PROTEIN"/>
    <property type="match status" value="1"/>
</dbReference>
<feature type="domain" description="At2g29880-like C-terminal" evidence="2">
    <location>
        <begin position="258"/>
        <end position="303"/>
    </location>
</feature>
<dbReference type="InterPro" id="IPR056253">
    <property type="entry name" value="At2g29880-like_C"/>
</dbReference>
<protein>
    <submittedName>
        <fullName evidence="3">Uncharacterized protein</fullName>
    </submittedName>
</protein>
<dbReference type="Proteomes" id="UP000029121">
    <property type="component" value="Unassembled WGS sequence"/>
</dbReference>